<feature type="transmembrane region" description="Helical" evidence="1">
    <location>
        <begin position="49"/>
        <end position="69"/>
    </location>
</feature>
<proteinExistence type="predicted"/>
<dbReference type="Proteomes" id="UP000507962">
    <property type="component" value="Unassembled WGS sequence"/>
</dbReference>
<sequence length="161" mass="18145">MADMKKDTQKAKPMEENSIDSLVEAAQEQVMKTHQIKPAYEQGPRRTGLPLWALTVSAVVFIASFVLHYDQMFQPFHHPDARQVEHATRLEIISAADYLDSLRNQGESLPPELPNAMDSKDFIEYGSEGNLYTLAITVNGKTLRYMEGEDKATFLKSALLD</sequence>
<evidence type="ECO:0000256" key="1">
    <source>
        <dbReference type="SAM" id="Phobius"/>
    </source>
</evidence>
<name>A0A4U8YMP0_9BACT</name>
<keyword evidence="1" id="KW-0812">Transmembrane</keyword>
<dbReference type="EMBL" id="CAADHO010000004">
    <property type="protein sequence ID" value="VFQ44814.1"/>
    <property type="molecule type" value="Genomic_DNA"/>
</dbReference>
<keyword evidence="3" id="KW-1185">Reference proteome</keyword>
<organism evidence="2 3">
    <name type="scientific">Desulfoluna butyratoxydans</name>
    <dbReference type="NCBI Taxonomy" id="231438"/>
    <lineage>
        <taxon>Bacteria</taxon>
        <taxon>Pseudomonadati</taxon>
        <taxon>Thermodesulfobacteriota</taxon>
        <taxon>Desulfobacteria</taxon>
        <taxon>Desulfobacterales</taxon>
        <taxon>Desulfolunaceae</taxon>
        <taxon>Desulfoluna</taxon>
    </lineage>
</organism>
<dbReference type="AlphaFoldDB" id="A0A4U8YMP0"/>
<gene>
    <name evidence="2" type="ORF">MSL71_24710</name>
</gene>
<keyword evidence="1" id="KW-0472">Membrane</keyword>
<dbReference type="RefSeq" id="WP_180140746.1">
    <property type="nucleotide sequence ID" value="NZ_CAADHO010000004.1"/>
</dbReference>
<protein>
    <submittedName>
        <fullName evidence="2">Uncharacterized protein</fullName>
    </submittedName>
</protein>
<accession>A0A4U8YMP0</accession>
<evidence type="ECO:0000313" key="3">
    <source>
        <dbReference type="Proteomes" id="UP000507962"/>
    </source>
</evidence>
<reference evidence="2 3" key="1">
    <citation type="submission" date="2019-03" db="EMBL/GenBank/DDBJ databases">
        <authorList>
            <person name="Nijsse B."/>
        </authorList>
    </citation>
    <scope>NUCLEOTIDE SEQUENCE [LARGE SCALE GENOMIC DNA]</scope>
    <source>
        <strain evidence="2">Desulfoluna butyratoxydans MSL71</strain>
    </source>
</reference>
<evidence type="ECO:0000313" key="2">
    <source>
        <dbReference type="EMBL" id="VFQ44814.1"/>
    </source>
</evidence>
<keyword evidence="1" id="KW-1133">Transmembrane helix</keyword>